<accession>A0ACB7Z652</accession>
<keyword evidence="2" id="KW-1185">Reference proteome</keyword>
<comment type="caution">
    <text evidence="1">The sequence shown here is derived from an EMBL/GenBank/DDBJ whole genome shotgun (WGS) entry which is preliminary data.</text>
</comment>
<protein>
    <submittedName>
        <fullName evidence="1">Uncharacterized protein</fullName>
    </submittedName>
</protein>
<organism evidence="1 2">
    <name type="scientific">Vaccinium darrowii</name>
    <dbReference type="NCBI Taxonomy" id="229202"/>
    <lineage>
        <taxon>Eukaryota</taxon>
        <taxon>Viridiplantae</taxon>
        <taxon>Streptophyta</taxon>
        <taxon>Embryophyta</taxon>
        <taxon>Tracheophyta</taxon>
        <taxon>Spermatophyta</taxon>
        <taxon>Magnoliopsida</taxon>
        <taxon>eudicotyledons</taxon>
        <taxon>Gunneridae</taxon>
        <taxon>Pentapetalae</taxon>
        <taxon>asterids</taxon>
        <taxon>Ericales</taxon>
        <taxon>Ericaceae</taxon>
        <taxon>Vaccinioideae</taxon>
        <taxon>Vaccinieae</taxon>
        <taxon>Vaccinium</taxon>
    </lineage>
</organism>
<evidence type="ECO:0000313" key="1">
    <source>
        <dbReference type="EMBL" id="KAH7861254.1"/>
    </source>
</evidence>
<reference evidence="1 2" key="1">
    <citation type="journal article" date="2021" name="Hortic Res">
        <title>High-quality reference genome and annotation aids understanding of berry development for evergreen blueberry (Vaccinium darrowii).</title>
        <authorList>
            <person name="Yu J."/>
            <person name="Hulse-Kemp A.M."/>
            <person name="Babiker E."/>
            <person name="Staton M."/>
        </authorList>
    </citation>
    <scope>NUCLEOTIDE SEQUENCE [LARGE SCALE GENOMIC DNA]</scope>
    <source>
        <strain evidence="2">cv. NJ 8807/NJ 8810</strain>
        <tissue evidence="1">Young leaf</tissue>
    </source>
</reference>
<name>A0ACB7Z652_9ERIC</name>
<dbReference type="Proteomes" id="UP000828048">
    <property type="component" value="Chromosome 4"/>
</dbReference>
<sequence>MAEASLLIPVIKGTLELSISLAKDPIMDQIKPVWGFKQDLKKLCKRLEIIQGLLKAAENQNVTSEPMLAWLKHLKAATCDAENVLDELAYEDLRRKIEAKCHLEEDEGASLSSGTTFFCHTGRYVVDAAGRDSVPISRSELHNLLTKPSLSGITLLVLGNKIKKSEAISTQALMDQL</sequence>
<proteinExistence type="predicted"/>
<dbReference type="EMBL" id="CM037154">
    <property type="protein sequence ID" value="KAH7861254.1"/>
    <property type="molecule type" value="Genomic_DNA"/>
</dbReference>
<evidence type="ECO:0000313" key="2">
    <source>
        <dbReference type="Proteomes" id="UP000828048"/>
    </source>
</evidence>
<gene>
    <name evidence="1" type="ORF">Vadar_023860</name>
</gene>